<reference evidence="2 3" key="1">
    <citation type="journal article" date="2014" name="Genome Biol. Evol.">
        <title>The secreted proteins of Achlya hypogyna and Thraustotheca clavata identify the ancestral oomycete secretome and reveal gene acquisitions by horizontal gene transfer.</title>
        <authorList>
            <person name="Misner I."/>
            <person name="Blouin N."/>
            <person name="Leonard G."/>
            <person name="Richards T.A."/>
            <person name="Lane C.E."/>
        </authorList>
    </citation>
    <scope>NUCLEOTIDE SEQUENCE [LARGE SCALE GENOMIC DNA]</scope>
    <source>
        <strain evidence="2 3">ATCC 48635</strain>
    </source>
</reference>
<dbReference type="AlphaFoldDB" id="A0A1V9YRH5"/>
<evidence type="ECO:0000313" key="2">
    <source>
        <dbReference type="EMBL" id="OQR88379.1"/>
    </source>
</evidence>
<feature type="compositionally biased region" description="Polar residues" evidence="1">
    <location>
        <begin position="10"/>
        <end position="22"/>
    </location>
</feature>
<evidence type="ECO:0000313" key="3">
    <source>
        <dbReference type="Proteomes" id="UP000243579"/>
    </source>
</evidence>
<sequence length="343" mass="37973">MFPFGGSKRACSNTEVPSTKRPCTSSAVLTNPSLVSAIKDYSASCLDICPELYDVYASDVWHRYSAYYDDQSFGRIMGKSVNNGFVVPDLASYEEFDMTLGCYKEVNVELLVACAKSSVTDYQALYRALQVRQKLAEFATAINGKYRDCATGHGQCQLSAGPILFQPTLLVSPAAGTWGRADLVKIFQNPNLLIPDDGIGVPDGFRWHFWNITNNHCALCAAIDTIDTYTTEEKDMLDYPQCYEEVTDIWTNIINKNGLEVFPFMPYPGSALRSLMEEKDDHAGFCATVVRPLKALLEGYLSDVKLLTVHSCDRADQSFASSFAGGLTTDGYLVGIYFGFEIY</sequence>
<dbReference type="EMBL" id="JNBR01001359">
    <property type="protein sequence ID" value="OQR88379.1"/>
    <property type="molecule type" value="Genomic_DNA"/>
</dbReference>
<gene>
    <name evidence="2" type="ORF">ACHHYP_06840</name>
</gene>
<keyword evidence="3" id="KW-1185">Reference proteome</keyword>
<name>A0A1V9YRH5_ACHHY</name>
<evidence type="ECO:0000256" key="1">
    <source>
        <dbReference type="SAM" id="MobiDB-lite"/>
    </source>
</evidence>
<proteinExistence type="predicted"/>
<protein>
    <submittedName>
        <fullName evidence="2">Uncharacterized protein</fullName>
    </submittedName>
</protein>
<comment type="caution">
    <text evidence="2">The sequence shown here is derived from an EMBL/GenBank/DDBJ whole genome shotgun (WGS) entry which is preliminary data.</text>
</comment>
<dbReference type="Proteomes" id="UP000243579">
    <property type="component" value="Unassembled WGS sequence"/>
</dbReference>
<feature type="region of interest" description="Disordered" evidence="1">
    <location>
        <begin position="1"/>
        <end position="22"/>
    </location>
</feature>
<organism evidence="2 3">
    <name type="scientific">Achlya hypogyna</name>
    <name type="common">Oomycete</name>
    <name type="synonym">Protoachlya hypogyna</name>
    <dbReference type="NCBI Taxonomy" id="1202772"/>
    <lineage>
        <taxon>Eukaryota</taxon>
        <taxon>Sar</taxon>
        <taxon>Stramenopiles</taxon>
        <taxon>Oomycota</taxon>
        <taxon>Saprolegniomycetes</taxon>
        <taxon>Saprolegniales</taxon>
        <taxon>Achlyaceae</taxon>
        <taxon>Achlya</taxon>
    </lineage>
</organism>
<accession>A0A1V9YRH5</accession>